<evidence type="ECO:0000256" key="4">
    <source>
        <dbReference type="ARBA" id="ARBA00023145"/>
    </source>
</evidence>
<keyword evidence="2 7" id="KW-0808">Transferase</keyword>
<dbReference type="InterPro" id="IPR051792">
    <property type="entry name" value="GGT_bact"/>
</dbReference>
<evidence type="ECO:0000256" key="3">
    <source>
        <dbReference type="ARBA" id="ARBA00022801"/>
    </source>
</evidence>
<feature type="signal peptide" evidence="6">
    <location>
        <begin position="1"/>
        <end position="30"/>
    </location>
</feature>
<name>A0A7W5XKL2_9MICC</name>
<sequence length="569" mass="59803">MRTSPPPRTTQLAAVSLAAALALSSCGIFEEPPPPAEPVEEGESAAPGQAQPEEPSPDVSDSQSATSEASESEPTLEGQGISAAHPLAVEAGEQILADGGNAADAAIATAFAVSVVEPFASGIGGGGSAIVAGSDGEPTFYDYREVVNNDGEIPESGTGIPGFTAGMGKLHEDHGSMEWDQLLAPARQLAAGGFSVSEFLALRMTQPGGPAAVTELDHYAPGGEPLGAGDQLVQQELAETLQTLQTNGAEDYYTGELSQSLVETVEGVDAESLADYEVIVTDPVRGQFGERELIGPPPSLPGAPTIQMMQIAEANGIADMTPGSADYVDTLSQAWLVAEETVMTELGDPNFIQVPVDEMTDAQRNADIDLSAHTADQPVAGDSKAPNTTHISVVDETGMAISMTNTIMYFWGSGENVDGYFVNNHLSRFDAIDSAANEPEPGRRTVTWSNPMMVFDAEGRPELVIGSPGGHQILNILGTVFTQWGLQGADLESAVQSPRFRAEGETLYLEASHTPEQVASLQDAGWSTEIWPNEQSSFGSVQPMEVDYESGELYSVDDHRRDGAHSILD</sequence>
<evidence type="ECO:0000313" key="7">
    <source>
        <dbReference type="EMBL" id="MBB3667055.1"/>
    </source>
</evidence>
<dbReference type="SUPFAM" id="SSF56235">
    <property type="entry name" value="N-terminal nucleophile aminohydrolases (Ntn hydrolases)"/>
    <property type="match status" value="1"/>
</dbReference>
<evidence type="ECO:0000256" key="1">
    <source>
        <dbReference type="ARBA" id="ARBA00009381"/>
    </source>
</evidence>
<gene>
    <name evidence="7" type="ORF">FHX47_000648</name>
</gene>
<dbReference type="PRINTS" id="PR01210">
    <property type="entry name" value="GGTRANSPTASE"/>
</dbReference>
<evidence type="ECO:0000256" key="5">
    <source>
        <dbReference type="SAM" id="MobiDB-lite"/>
    </source>
</evidence>
<evidence type="ECO:0000313" key="8">
    <source>
        <dbReference type="Proteomes" id="UP000547528"/>
    </source>
</evidence>
<dbReference type="PROSITE" id="PS51257">
    <property type="entry name" value="PROKAR_LIPOPROTEIN"/>
    <property type="match status" value="1"/>
</dbReference>
<dbReference type="Gene3D" id="1.10.246.130">
    <property type="match status" value="1"/>
</dbReference>
<organism evidence="7 8">
    <name type="scientific">Garicola koreensis</name>
    <dbReference type="NCBI Taxonomy" id="1262554"/>
    <lineage>
        <taxon>Bacteria</taxon>
        <taxon>Bacillati</taxon>
        <taxon>Actinomycetota</taxon>
        <taxon>Actinomycetes</taxon>
        <taxon>Micrococcales</taxon>
        <taxon>Micrococcaceae</taxon>
        <taxon>Garicola</taxon>
    </lineage>
</organism>
<keyword evidence="6" id="KW-0732">Signal</keyword>
<dbReference type="GO" id="GO:0036374">
    <property type="term" value="F:glutathione hydrolase activity"/>
    <property type="evidence" value="ECO:0007669"/>
    <property type="project" value="UniProtKB-EC"/>
</dbReference>
<reference evidence="7 8" key="1">
    <citation type="submission" date="2020-08" db="EMBL/GenBank/DDBJ databases">
        <title>Sequencing the genomes of 1000 actinobacteria strains.</title>
        <authorList>
            <person name="Klenk H.-P."/>
        </authorList>
    </citation>
    <scope>NUCLEOTIDE SEQUENCE [LARGE SCALE GENOMIC DNA]</scope>
    <source>
        <strain evidence="7 8">DSM 28238</strain>
    </source>
</reference>
<protein>
    <submittedName>
        <fullName evidence="7">Gamma-glutamyltranspeptidase/glutathione hydrolase</fullName>
        <ecNumber evidence="7">2.3.2.2</ecNumber>
        <ecNumber evidence="7">3.4.19.13</ecNumber>
    </submittedName>
</protein>
<dbReference type="RefSeq" id="WP_183357424.1">
    <property type="nucleotide sequence ID" value="NZ_BAABKR010000001.1"/>
</dbReference>
<feature type="region of interest" description="Disordered" evidence="5">
    <location>
        <begin position="26"/>
        <end position="79"/>
    </location>
</feature>
<dbReference type="InterPro" id="IPR043138">
    <property type="entry name" value="GGT_lsub"/>
</dbReference>
<proteinExistence type="inferred from homology"/>
<dbReference type="Pfam" id="PF01019">
    <property type="entry name" value="G_glu_transpept"/>
    <property type="match status" value="1"/>
</dbReference>
<dbReference type="GO" id="GO:0103068">
    <property type="term" value="F:leukotriene C4 gamma-glutamyl transferase activity"/>
    <property type="evidence" value="ECO:0007669"/>
    <property type="project" value="UniProtKB-EC"/>
</dbReference>
<dbReference type="PANTHER" id="PTHR43199">
    <property type="entry name" value="GLUTATHIONE HYDROLASE"/>
    <property type="match status" value="1"/>
</dbReference>
<comment type="similarity">
    <text evidence="1">Belongs to the gamma-glutamyltransferase family.</text>
</comment>
<dbReference type="Proteomes" id="UP000547528">
    <property type="component" value="Unassembled WGS sequence"/>
</dbReference>
<evidence type="ECO:0000256" key="6">
    <source>
        <dbReference type="SAM" id="SignalP"/>
    </source>
</evidence>
<dbReference type="EMBL" id="JACIBT010000001">
    <property type="protein sequence ID" value="MBB3667055.1"/>
    <property type="molecule type" value="Genomic_DNA"/>
</dbReference>
<dbReference type="PANTHER" id="PTHR43199:SF1">
    <property type="entry name" value="GLUTATHIONE HYDROLASE PROENZYME"/>
    <property type="match status" value="1"/>
</dbReference>
<dbReference type="InterPro" id="IPR043137">
    <property type="entry name" value="GGT_ssub_C"/>
</dbReference>
<dbReference type="Gene3D" id="3.60.20.40">
    <property type="match status" value="1"/>
</dbReference>
<evidence type="ECO:0000256" key="2">
    <source>
        <dbReference type="ARBA" id="ARBA00022679"/>
    </source>
</evidence>
<keyword evidence="3 7" id="KW-0378">Hydrolase</keyword>
<dbReference type="AlphaFoldDB" id="A0A7W5XKL2"/>
<keyword evidence="4" id="KW-0865">Zymogen</keyword>
<dbReference type="EC" id="2.3.2.2" evidence="7"/>
<comment type="caution">
    <text evidence="7">The sequence shown here is derived from an EMBL/GenBank/DDBJ whole genome shotgun (WGS) entry which is preliminary data.</text>
</comment>
<feature type="chain" id="PRO_5039553749" evidence="6">
    <location>
        <begin position="31"/>
        <end position="569"/>
    </location>
</feature>
<feature type="compositionally biased region" description="Low complexity" evidence="5">
    <location>
        <begin position="60"/>
        <end position="73"/>
    </location>
</feature>
<dbReference type="EC" id="3.4.19.13" evidence="7"/>
<keyword evidence="8" id="KW-1185">Reference proteome</keyword>
<accession>A0A7W5XKL2</accession>
<keyword evidence="7" id="KW-0012">Acyltransferase</keyword>
<dbReference type="InterPro" id="IPR029055">
    <property type="entry name" value="Ntn_hydrolases_N"/>
</dbReference>